<comment type="similarity">
    <text evidence="1">Belongs to the ATP-dependent AMP-binding enzyme family.</text>
</comment>
<sequence>MDEDGFLEIVDRYKDVIYSPEIGGIFPAEVEQVIRELPGVEDVNVTGVLHPQCSEIPCAFVKPVQGASLTKTEILQYVHQKLGPHKLKDVFFCRQPLPRNANGKVDKSQLRRMYQQLVNASEE</sequence>
<evidence type="ECO:0000256" key="3">
    <source>
        <dbReference type="ARBA" id="ARBA00022832"/>
    </source>
</evidence>
<dbReference type="InterPro" id="IPR045851">
    <property type="entry name" value="AMP-bd_C_sf"/>
</dbReference>
<organism evidence="6 7">
    <name type="scientific">Thermoactinomyces vulgaris</name>
    <dbReference type="NCBI Taxonomy" id="2026"/>
    <lineage>
        <taxon>Bacteria</taxon>
        <taxon>Bacillati</taxon>
        <taxon>Bacillota</taxon>
        <taxon>Bacilli</taxon>
        <taxon>Bacillales</taxon>
        <taxon>Thermoactinomycetaceae</taxon>
        <taxon>Thermoactinomyces</taxon>
    </lineage>
</organism>
<reference evidence="6 7" key="1">
    <citation type="submission" date="2020-12" db="EMBL/GenBank/DDBJ databases">
        <title>WGS of Thermoactinomyces spp.</title>
        <authorList>
            <person name="Cheng K."/>
        </authorList>
    </citation>
    <scope>NUCLEOTIDE SEQUENCE [LARGE SCALE GENOMIC DNA]</scope>
    <source>
        <strain evidence="7">CICC 10650\ACCC 41061</strain>
    </source>
</reference>
<keyword evidence="4" id="KW-0443">Lipid metabolism</keyword>
<keyword evidence="7" id="KW-1185">Reference proteome</keyword>
<name>A0ABS0QF47_THEVU</name>
<evidence type="ECO:0000256" key="1">
    <source>
        <dbReference type="ARBA" id="ARBA00006432"/>
    </source>
</evidence>
<dbReference type="PANTHER" id="PTHR43859:SF4">
    <property type="entry name" value="BUTANOATE--COA LIGASE AAE1-RELATED"/>
    <property type="match status" value="1"/>
</dbReference>
<protein>
    <recommendedName>
        <fullName evidence="5">AMP-binding enzyme C-terminal domain-containing protein</fullName>
    </recommendedName>
</protein>
<dbReference type="SUPFAM" id="SSF56801">
    <property type="entry name" value="Acetyl-CoA synthetase-like"/>
    <property type="match status" value="1"/>
</dbReference>
<gene>
    <name evidence="6" type="ORF">I8U22_03580</name>
</gene>
<evidence type="ECO:0000259" key="5">
    <source>
        <dbReference type="Pfam" id="PF13193"/>
    </source>
</evidence>
<dbReference type="InterPro" id="IPR025110">
    <property type="entry name" value="AMP-bd_C"/>
</dbReference>
<proteinExistence type="inferred from homology"/>
<dbReference type="Proteomes" id="UP000641910">
    <property type="component" value="Unassembled WGS sequence"/>
</dbReference>
<feature type="domain" description="AMP-binding enzyme C-terminal" evidence="5">
    <location>
        <begin position="29"/>
        <end position="104"/>
    </location>
</feature>
<dbReference type="EMBL" id="JAECVU010000001">
    <property type="protein sequence ID" value="MBH8587902.1"/>
    <property type="molecule type" value="Genomic_DNA"/>
</dbReference>
<accession>A0ABS0QF47</accession>
<keyword evidence="3" id="KW-0276">Fatty acid metabolism</keyword>
<evidence type="ECO:0000256" key="4">
    <source>
        <dbReference type="ARBA" id="ARBA00023098"/>
    </source>
</evidence>
<dbReference type="PANTHER" id="PTHR43859">
    <property type="entry name" value="ACYL-ACTIVATING ENZYME"/>
    <property type="match status" value="1"/>
</dbReference>
<evidence type="ECO:0000313" key="6">
    <source>
        <dbReference type="EMBL" id="MBH8587902.1"/>
    </source>
</evidence>
<dbReference type="Pfam" id="PF13193">
    <property type="entry name" value="AMP-binding_C"/>
    <property type="match status" value="1"/>
</dbReference>
<dbReference type="Gene3D" id="3.30.300.30">
    <property type="match status" value="1"/>
</dbReference>
<comment type="caution">
    <text evidence="6">The sequence shown here is derived from an EMBL/GenBank/DDBJ whole genome shotgun (WGS) entry which is preliminary data.</text>
</comment>
<dbReference type="RefSeq" id="WP_181729131.1">
    <property type="nucleotide sequence ID" value="NZ_JACEIS010000004.1"/>
</dbReference>
<keyword evidence="2" id="KW-0436">Ligase</keyword>
<evidence type="ECO:0000256" key="2">
    <source>
        <dbReference type="ARBA" id="ARBA00022598"/>
    </source>
</evidence>
<evidence type="ECO:0000313" key="7">
    <source>
        <dbReference type="Proteomes" id="UP000641910"/>
    </source>
</evidence>